<keyword evidence="3" id="KW-0269">Exonuclease</keyword>
<proteinExistence type="predicted"/>
<comment type="caution">
    <text evidence="3">The sequence shown here is derived from an EMBL/GenBank/DDBJ whole genome shotgun (WGS) entry which is preliminary data.</text>
</comment>
<keyword evidence="3" id="KW-0540">Nuclease</keyword>
<dbReference type="InterPro" id="IPR029052">
    <property type="entry name" value="Metallo-depent_PP-like"/>
</dbReference>
<evidence type="ECO:0000256" key="1">
    <source>
        <dbReference type="ARBA" id="ARBA00022801"/>
    </source>
</evidence>
<reference evidence="3" key="1">
    <citation type="submission" date="2021-04" db="EMBL/GenBank/DDBJ databases">
        <title>Genome based classification of Actinospica acidithermotolerans sp. nov., an actinobacterium isolated from an Indonesian hot spring.</title>
        <authorList>
            <person name="Kusuma A.B."/>
            <person name="Putra K.E."/>
            <person name="Nafisah S."/>
            <person name="Loh J."/>
            <person name="Nouioui I."/>
            <person name="Goodfellow M."/>
        </authorList>
    </citation>
    <scope>NUCLEOTIDE SEQUENCE</scope>
    <source>
        <strain evidence="3">CSCA 57</strain>
    </source>
</reference>
<evidence type="ECO:0000313" key="4">
    <source>
        <dbReference type="Proteomes" id="UP000675781"/>
    </source>
</evidence>
<dbReference type="InterPro" id="IPR004843">
    <property type="entry name" value="Calcineurin-like_PHP"/>
</dbReference>
<dbReference type="Gene3D" id="3.60.21.10">
    <property type="match status" value="1"/>
</dbReference>
<organism evidence="3 4">
    <name type="scientific">Actinospica durhamensis</name>
    <dbReference type="NCBI Taxonomy" id="1508375"/>
    <lineage>
        <taxon>Bacteria</taxon>
        <taxon>Bacillati</taxon>
        <taxon>Actinomycetota</taxon>
        <taxon>Actinomycetes</taxon>
        <taxon>Catenulisporales</taxon>
        <taxon>Actinospicaceae</taxon>
        <taxon>Actinospica</taxon>
    </lineage>
</organism>
<accession>A0A941ESV9</accession>
<protein>
    <submittedName>
        <fullName evidence="3">DNA repair exonuclease</fullName>
    </submittedName>
</protein>
<sequence length="417" mass="45667">MKLLHAADLHIDSPMRGLERYPDAPAELLRGATRRATENLVALARAERVEGVLLAGDVFDGDWRDFETALFFRRQLVALEEAGIPVYLVSGNHDAASQISRTLSYPDNVTVFDTARPQTARPRADAGFVVHGQGYARRDVTENLAVGYPAAIPGLFNIGLLHTALTGRDGHDRYAPCTEQELAALGYDYWALGHVHTREEVSAEPHIVFPGNIQGRHAREDGPKGCTLITVRPGRTELEHRDLDVVRWARIEVDASGAADLDEVCGLAQDALDRARAAAGKPLAARIVVVGRSEAHAELWRERERLGAELRALAQDHDDVWLEKVRAATSAPQLSTDPADEGAGAGELVRGILRTARELRADEDQLRRAIEKSDLWSRLPAEVRGRDRLDIADAAWCGQLLDEAADLLTAVLEENAA</sequence>
<feature type="domain" description="Calcineurin-like phosphoesterase" evidence="2">
    <location>
        <begin position="1"/>
        <end position="197"/>
    </location>
</feature>
<dbReference type="InterPro" id="IPR014576">
    <property type="entry name" value="Pesterase_YhaO"/>
</dbReference>
<dbReference type="InterPro" id="IPR041796">
    <property type="entry name" value="Mre11_N"/>
</dbReference>
<keyword evidence="1" id="KW-0378">Hydrolase</keyword>
<gene>
    <name evidence="3" type="ORF">KDL01_21440</name>
</gene>
<evidence type="ECO:0000259" key="2">
    <source>
        <dbReference type="Pfam" id="PF00149"/>
    </source>
</evidence>
<name>A0A941ESV9_9ACTN</name>
<dbReference type="GO" id="GO:0004527">
    <property type="term" value="F:exonuclease activity"/>
    <property type="evidence" value="ECO:0007669"/>
    <property type="project" value="UniProtKB-KW"/>
</dbReference>
<dbReference type="PANTHER" id="PTHR30337">
    <property type="entry name" value="COMPONENT OF ATP-DEPENDENT DSDNA EXONUCLEASE"/>
    <property type="match status" value="1"/>
</dbReference>
<dbReference type="EMBL" id="JAGSOG010000112">
    <property type="protein sequence ID" value="MBR7835852.1"/>
    <property type="molecule type" value="Genomic_DNA"/>
</dbReference>
<keyword evidence="4" id="KW-1185">Reference proteome</keyword>
<dbReference type="InterPro" id="IPR050535">
    <property type="entry name" value="DNA_Repair-Maintenance_Comp"/>
</dbReference>
<evidence type="ECO:0000313" key="3">
    <source>
        <dbReference type="EMBL" id="MBR7835852.1"/>
    </source>
</evidence>
<dbReference type="Pfam" id="PF00149">
    <property type="entry name" value="Metallophos"/>
    <property type="match status" value="1"/>
</dbReference>
<dbReference type="RefSeq" id="WP_212530342.1">
    <property type="nucleotide sequence ID" value="NZ_JAGSOG010000112.1"/>
</dbReference>
<dbReference type="Proteomes" id="UP000675781">
    <property type="component" value="Unassembled WGS sequence"/>
</dbReference>
<dbReference type="PANTHER" id="PTHR30337:SF7">
    <property type="entry name" value="PHOSPHOESTERASE"/>
    <property type="match status" value="1"/>
</dbReference>
<dbReference type="PIRSF" id="PIRSF033091">
    <property type="entry name" value="Pesterase_YhaO"/>
    <property type="match status" value="1"/>
</dbReference>
<dbReference type="AlphaFoldDB" id="A0A941ESV9"/>
<dbReference type="SUPFAM" id="SSF56300">
    <property type="entry name" value="Metallo-dependent phosphatases"/>
    <property type="match status" value="1"/>
</dbReference>
<dbReference type="CDD" id="cd00840">
    <property type="entry name" value="MPP_Mre11_N"/>
    <property type="match status" value="1"/>
</dbReference>